<dbReference type="PANTHER" id="PTHR30097:SF15">
    <property type="entry name" value="CATION EFFLUX SYSTEM PROTEIN CUSB"/>
    <property type="match status" value="1"/>
</dbReference>
<feature type="domain" description="CusB-like beta-barrel" evidence="6">
    <location>
        <begin position="434"/>
        <end position="514"/>
    </location>
</feature>
<protein>
    <submittedName>
        <fullName evidence="8">Efflux transporter, RND family, MFP subunit</fullName>
    </submittedName>
</protein>
<evidence type="ECO:0000256" key="3">
    <source>
        <dbReference type="SAM" id="Coils"/>
    </source>
</evidence>
<dbReference type="InterPro" id="IPR058649">
    <property type="entry name" value="CzcB_C"/>
</dbReference>
<dbReference type="RefSeq" id="WP_007195444.1">
    <property type="nucleotide sequence ID" value="NZ_AFWV01000021.1"/>
</dbReference>
<dbReference type="AlphaFoldDB" id="F9UI20"/>
<dbReference type="Gene3D" id="2.40.30.170">
    <property type="match status" value="1"/>
</dbReference>
<dbReference type="GO" id="GO:0060003">
    <property type="term" value="P:copper ion export"/>
    <property type="evidence" value="ECO:0007669"/>
    <property type="project" value="TreeGrafter"/>
</dbReference>
<dbReference type="Pfam" id="PF25954">
    <property type="entry name" value="Beta-barrel_RND_2"/>
    <property type="match status" value="1"/>
</dbReference>
<dbReference type="GO" id="GO:0016020">
    <property type="term" value="C:membrane"/>
    <property type="evidence" value="ECO:0007669"/>
    <property type="project" value="InterPro"/>
</dbReference>
<evidence type="ECO:0000313" key="8">
    <source>
        <dbReference type="EMBL" id="EGV16196.1"/>
    </source>
</evidence>
<dbReference type="PANTHER" id="PTHR30097">
    <property type="entry name" value="CATION EFFLUX SYSTEM PROTEIN CUSB"/>
    <property type="match status" value="1"/>
</dbReference>
<gene>
    <name evidence="8" type="ORF">ThimaDRAFT_4573</name>
</gene>
<proteinExistence type="inferred from homology"/>
<name>F9UI20_9GAMM</name>
<feature type="compositionally biased region" description="Basic and acidic residues" evidence="4">
    <location>
        <begin position="50"/>
        <end position="110"/>
    </location>
</feature>
<dbReference type="InterPro" id="IPR058625">
    <property type="entry name" value="MdtA-like_BSH"/>
</dbReference>
<sequence length="597" mass="63574">MTHSFLRSTEKPTLGRSFPRASRQAPGVLLAAAILTLTGCDLPHGPGLGHGHDHEPGSGHDHGAEQAPAHDDHGTAGHDQAADHDPDHDDHGGHDQAQEARDDEQGHGHDPGAIAVTHFTALTELFVEFPPLTVGQASGFAAHLTRLEDFRPVAEGTVSVRLSGGGLPDEVFSMDAPSIPGIFRPVAIPEHAAERRVALTLESPGLTATHDLGTYRVYPDRESALADQPPEEEAGEEIGFLKEQQWKVDFATAAVQRRALHASVRATGVIKARKDGEAVVGAPTAGHLLASDAFPRIGTRVSAGQALATILPKVAGDQVDVASLELAVERARSEHEFARREQERLKQLVAQRAASTRDLNEAENAERVVKAELVAATERLARHRRALGGDGSTEDLGIQVRAPIAGTLAEILVTAGSYVDEGDEMFHIVDTERLWLEASVAEADVGRLRDPQRAWFSIEGFQGSFTVDPATGGQLVAFGTLVDPVRRTVPLVFELPNPEGRLRVGMFADVRVSTGEHAEGTALPVSAIVEEAGQDVVYVMLGGESFERRVVRLGLRDGDFVQVVEGVAPGERVVTRGAYLVRLAGTSPAAAGHGHAH</sequence>
<dbReference type="Gene3D" id="1.10.287.470">
    <property type="entry name" value="Helix hairpin bin"/>
    <property type="match status" value="1"/>
</dbReference>
<dbReference type="Pfam" id="PF25975">
    <property type="entry name" value="CzcB_C"/>
    <property type="match status" value="1"/>
</dbReference>
<comment type="similarity">
    <text evidence="1">Belongs to the membrane fusion protein (MFP) (TC 8.A.1) family.</text>
</comment>
<dbReference type="InterPro" id="IPR006143">
    <property type="entry name" value="RND_pump_MFP"/>
</dbReference>
<dbReference type="STRING" id="768671.ThimaDRAFT_4573"/>
<keyword evidence="3" id="KW-0175">Coiled coil</keyword>
<evidence type="ECO:0000259" key="5">
    <source>
        <dbReference type="Pfam" id="PF25917"/>
    </source>
</evidence>
<dbReference type="Gene3D" id="2.40.420.20">
    <property type="match status" value="1"/>
</dbReference>
<evidence type="ECO:0000259" key="6">
    <source>
        <dbReference type="Pfam" id="PF25954"/>
    </source>
</evidence>
<evidence type="ECO:0000256" key="4">
    <source>
        <dbReference type="SAM" id="MobiDB-lite"/>
    </source>
</evidence>
<dbReference type="SUPFAM" id="SSF111369">
    <property type="entry name" value="HlyD-like secretion proteins"/>
    <property type="match status" value="1"/>
</dbReference>
<dbReference type="GO" id="GO:0015679">
    <property type="term" value="P:plasma membrane copper ion transport"/>
    <property type="evidence" value="ECO:0007669"/>
    <property type="project" value="TreeGrafter"/>
</dbReference>
<dbReference type="NCBIfam" id="TIGR01730">
    <property type="entry name" value="RND_mfp"/>
    <property type="match status" value="1"/>
</dbReference>
<accession>F9UI20</accession>
<feature type="domain" description="Multidrug resistance protein MdtA-like barrel-sandwich hybrid" evidence="5">
    <location>
        <begin position="296"/>
        <end position="430"/>
    </location>
</feature>
<evidence type="ECO:0000259" key="7">
    <source>
        <dbReference type="Pfam" id="PF25975"/>
    </source>
</evidence>
<dbReference type="Gene3D" id="2.40.50.100">
    <property type="match status" value="1"/>
</dbReference>
<keyword evidence="9" id="KW-1185">Reference proteome</keyword>
<evidence type="ECO:0000256" key="2">
    <source>
        <dbReference type="ARBA" id="ARBA00022448"/>
    </source>
</evidence>
<dbReference type="eggNOG" id="COG0845">
    <property type="taxonomic scope" value="Bacteria"/>
</dbReference>
<evidence type="ECO:0000313" key="9">
    <source>
        <dbReference type="Proteomes" id="UP000005459"/>
    </source>
</evidence>
<dbReference type="InterPro" id="IPR058792">
    <property type="entry name" value="Beta-barrel_RND_2"/>
</dbReference>
<feature type="coiled-coil region" evidence="3">
    <location>
        <begin position="321"/>
        <end position="379"/>
    </location>
</feature>
<dbReference type="EMBL" id="AFWV01000021">
    <property type="protein sequence ID" value="EGV16196.1"/>
    <property type="molecule type" value="Genomic_DNA"/>
</dbReference>
<feature type="region of interest" description="Disordered" evidence="4">
    <location>
        <begin position="46"/>
        <end position="112"/>
    </location>
</feature>
<dbReference type="Proteomes" id="UP000005459">
    <property type="component" value="Unassembled WGS sequence"/>
</dbReference>
<dbReference type="OrthoDB" id="9800613at2"/>
<reference evidence="8 9" key="1">
    <citation type="submission" date="2011-06" db="EMBL/GenBank/DDBJ databases">
        <title>The draft genome of Thiocapsa marina 5811.</title>
        <authorList>
            <consortium name="US DOE Joint Genome Institute (JGI-PGF)"/>
            <person name="Lucas S."/>
            <person name="Han J."/>
            <person name="Cheng J.-F."/>
            <person name="Goodwin L."/>
            <person name="Pitluck S."/>
            <person name="Peters L."/>
            <person name="Land M.L."/>
            <person name="Hauser L."/>
            <person name="Vogl K."/>
            <person name="Liu Z."/>
            <person name="Imhoff J."/>
            <person name="Thiel V."/>
            <person name="Frigaard N.-U."/>
            <person name="Bryant D."/>
            <person name="Woyke T.J."/>
        </authorList>
    </citation>
    <scope>NUCLEOTIDE SEQUENCE [LARGE SCALE GENOMIC DNA]</scope>
    <source>
        <strain evidence="8 9">5811</strain>
    </source>
</reference>
<organism evidence="8 9">
    <name type="scientific">Thiocapsa marina 5811</name>
    <dbReference type="NCBI Taxonomy" id="768671"/>
    <lineage>
        <taxon>Bacteria</taxon>
        <taxon>Pseudomonadati</taxon>
        <taxon>Pseudomonadota</taxon>
        <taxon>Gammaproteobacteria</taxon>
        <taxon>Chromatiales</taxon>
        <taxon>Chromatiaceae</taxon>
        <taxon>Thiocapsa</taxon>
    </lineage>
</organism>
<feature type="domain" description="CzcB-like C-terminal circularly permuted SH3-like" evidence="7">
    <location>
        <begin position="522"/>
        <end position="581"/>
    </location>
</feature>
<keyword evidence="2" id="KW-0813">Transport</keyword>
<dbReference type="GO" id="GO:0046914">
    <property type="term" value="F:transition metal ion binding"/>
    <property type="evidence" value="ECO:0007669"/>
    <property type="project" value="TreeGrafter"/>
</dbReference>
<dbReference type="InterPro" id="IPR051909">
    <property type="entry name" value="MFP_Cation_Efflux"/>
</dbReference>
<dbReference type="Pfam" id="PF25917">
    <property type="entry name" value="BSH_RND"/>
    <property type="match status" value="1"/>
</dbReference>
<feature type="region of interest" description="Disordered" evidence="4">
    <location>
        <begin position="1"/>
        <end position="20"/>
    </location>
</feature>
<dbReference type="GO" id="GO:0022857">
    <property type="term" value="F:transmembrane transporter activity"/>
    <property type="evidence" value="ECO:0007669"/>
    <property type="project" value="InterPro"/>
</dbReference>
<evidence type="ECO:0000256" key="1">
    <source>
        <dbReference type="ARBA" id="ARBA00009477"/>
    </source>
</evidence>
<dbReference type="GO" id="GO:0030288">
    <property type="term" value="C:outer membrane-bounded periplasmic space"/>
    <property type="evidence" value="ECO:0007669"/>
    <property type="project" value="TreeGrafter"/>
</dbReference>